<dbReference type="Proteomes" id="UP000036449">
    <property type="component" value="Unassembled WGS sequence"/>
</dbReference>
<dbReference type="EMBL" id="LABZ01000059">
    <property type="protein sequence ID" value="KMO42929.1"/>
    <property type="molecule type" value="Genomic_DNA"/>
</dbReference>
<feature type="region of interest" description="Disordered" evidence="1">
    <location>
        <begin position="263"/>
        <end position="282"/>
    </location>
</feature>
<comment type="caution">
    <text evidence="2">The sequence shown here is derived from an EMBL/GenBank/DDBJ whole genome shotgun (WGS) entry which is preliminary data.</text>
</comment>
<dbReference type="AlphaFoldDB" id="A0A0J6TAN1"/>
<keyword evidence="3" id="KW-1185">Reference proteome</keyword>
<proteinExistence type="predicted"/>
<organism evidence="2 3">
    <name type="scientific">Methylobacterium tarhaniae</name>
    <dbReference type="NCBI Taxonomy" id="1187852"/>
    <lineage>
        <taxon>Bacteria</taxon>
        <taxon>Pseudomonadati</taxon>
        <taxon>Pseudomonadota</taxon>
        <taxon>Alphaproteobacteria</taxon>
        <taxon>Hyphomicrobiales</taxon>
        <taxon>Methylobacteriaceae</taxon>
        <taxon>Methylobacterium</taxon>
    </lineage>
</organism>
<protein>
    <submittedName>
        <fullName evidence="2">Uncharacterized protein</fullName>
    </submittedName>
</protein>
<name>A0A0J6TAN1_9HYPH</name>
<dbReference type="PATRIC" id="fig|1187852.3.peg.5636"/>
<evidence type="ECO:0000313" key="3">
    <source>
        <dbReference type="Proteomes" id="UP000036449"/>
    </source>
</evidence>
<accession>A0A0J6TAN1</accession>
<gene>
    <name evidence="2" type="ORF">VQ03_09585</name>
</gene>
<reference evidence="2 3" key="1">
    <citation type="submission" date="2015-03" db="EMBL/GenBank/DDBJ databases">
        <title>Genome sequencing of Methylobacterium tarhaniae DSM 25844.</title>
        <authorList>
            <person name="Chaudhry V."/>
            <person name="Patil P.B."/>
        </authorList>
    </citation>
    <scope>NUCLEOTIDE SEQUENCE [LARGE SCALE GENOMIC DNA]</scope>
    <source>
        <strain evidence="2 3">DSM 25844</strain>
    </source>
</reference>
<evidence type="ECO:0000256" key="1">
    <source>
        <dbReference type="SAM" id="MobiDB-lite"/>
    </source>
</evidence>
<evidence type="ECO:0000313" key="2">
    <source>
        <dbReference type="EMBL" id="KMO42929.1"/>
    </source>
</evidence>
<sequence>MYVKNFSDIGYPVTSNGQKPPDFNQTFTDYFAWQAFIALNWPTDGSGKPSTQSTILTDTTSPRVWSTYKTKEDVFGTQVAGIENANCASNSKNLKVFRTSKFELTSFEQAFKPYPLIDRYGNFVLYDVRLNDVEVNYLQKNNLTTSKGQSNFKQAYDFPRGAGNNPGAIEIKSSWRIMTEQDDKTAYYTTPATIIVPPEYSDSGKEMCIDTTVGLVGMHIAQKFTNPTPFSDFWLWATFEHVANAPMADGAPVSQLNDASPLSSLDPPICQRKPDTSDPTRYSFYDPTCKDSNGDCPINTPPATKTGNLYKWSAVPPYAKTYMTTTSAGSFGTQVARCFAIYESARSVTGAYQAKLGGSPWSKYMLVGAQWAAASATEATAFRALMPFPAPIYLSNTTLETYLQDGAVMKPENGAGSCITCHNRATDTTNKPSNFSFLPGAAK</sequence>